<feature type="region of interest" description="Disordered" evidence="1">
    <location>
        <begin position="1"/>
        <end position="171"/>
    </location>
</feature>
<dbReference type="Proteomes" id="UP000489600">
    <property type="component" value="Unassembled WGS sequence"/>
</dbReference>
<accession>A0A565CBD8</accession>
<feature type="compositionally biased region" description="Low complexity" evidence="1">
    <location>
        <begin position="162"/>
        <end position="171"/>
    </location>
</feature>
<name>A0A565CBD8_9BRAS</name>
<comment type="caution">
    <text evidence="2">The sequence shown here is derived from an EMBL/GenBank/DDBJ whole genome shotgun (WGS) entry which is preliminary data.</text>
</comment>
<dbReference type="AlphaFoldDB" id="A0A565CBD8"/>
<feature type="compositionally biased region" description="Basic and acidic residues" evidence="1">
    <location>
        <begin position="17"/>
        <end position="91"/>
    </location>
</feature>
<reference evidence="2" key="1">
    <citation type="submission" date="2019-07" db="EMBL/GenBank/DDBJ databases">
        <authorList>
            <person name="Dittberner H."/>
        </authorList>
    </citation>
    <scope>NUCLEOTIDE SEQUENCE [LARGE SCALE GENOMIC DNA]</scope>
</reference>
<organism evidence="2 3">
    <name type="scientific">Arabis nemorensis</name>
    <dbReference type="NCBI Taxonomy" id="586526"/>
    <lineage>
        <taxon>Eukaryota</taxon>
        <taxon>Viridiplantae</taxon>
        <taxon>Streptophyta</taxon>
        <taxon>Embryophyta</taxon>
        <taxon>Tracheophyta</taxon>
        <taxon>Spermatophyta</taxon>
        <taxon>Magnoliopsida</taxon>
        <taxon>eudicotyledons</taxon>
        <taxon>Gunneridae</taxon>
        <taxon>Pentapetalae</taxon>
        <taxon>rosids</taxon>
        <taxon>malvids</taxon>
        <taxon>Brassicales</taxon>
        <taxon>Brassicaceae</taxon>
        <taxon>Arabideae</taxon>
        <taxon>Arabis</taxon>
    </lineage>
</organism>
<protein>
    <submittedName>
        <fullName evidence="2">Uncharacterized protein</fullName>
    </submittedName>
</protein>
<proteinExistence type="predicted"/>
<dbReference type="EMBL" id="CABITT030000007">
    <property type="protein sequence ID" value="VVB10954.1"/>
    <property type="molecule type" value="Genomic_DNA"/>
</dbReference>
<evidence type="ECO:0000313" key="3">
    <source>
        <dbReference type="Proteomes" id="UP000489600"/>
    </source>
</evidence>
<sequence>MKTSYVVLLGRDKRTHARDEKKPNSDVLVDRMEEERKEVKENTKGLAHEQGTETEQESIKADEEETFPERGKDIVEVNTETRVDSKKDKFSPSRFSILSNTSDEEVKDKEEGEIAADSQNAFGEEVASSSSEKEARLKLEKTKEDPSLKKKPSSKKPQVNRQNQKITQQTKQKQEVLLMGELIIMTSFFAWNTRGFNEMHKQDTVRSWLHSAKPSFGYLLEIRVQEVNSSAIIDRVF</sequence>
<feature type="compositionally biased region" description="Basic and acidic residues" evidence="1">
    <location>
        <begin position="131"/>
        <end position="148"/>
    </location>
</feature>
<evidence type="ECO:0000313" key="2">
    <source>
        <dbReference type="EMBL" id="VVB10954.1"/>
    </source>
</evidence>
<gene>
    <name evidence="2" type="ORF">ANE_LOCUS21398</name>
</gene>
<keyword evidence="3" id="KW-1185">Reference proteome</keyword>
<evidence type="ECO:0000256" key="1">
    <source>
        <dbReference type="SAM" id="MobiDB-lite"/>
    </source>
</evidence>